<keyword evidence="2" id="KW-1185">Reference proteome</keyword>
<evidence type="ECO:0000313" key="1">
    <source>
        <dbReference type="EMBL" id="KAL2715879.1"/>
    </source>
</evidence>
<reference evidence="1 2" key="1">
    <citation type="journal article" date="2024" name="Ann. Entomol. Soc. Am.">
        <title>Genomic analyses of the southern and eastern yellowjacket wasps (Hymenoptera: Vespidae) reveal evolutionary signatures of social life.</title>
        <authorList>
            <person name="Catto M.A."/>
            <person name="Caine P.B."/>
            <person name="Orr S.E."/>
            <person name="Hunt B.G."/>
            <person name="Goodisman M.A.D."/>
        </authorList>
    </citation>
    <scope>NUCLEOTIDE SEQUENCE [LARGE SCALE GENOMIC DNA]</scope>
    <source>
        <strain evidence="1">233</strain>
        <tissue evidence="1">Head and thorax</tissue>
    </source>
</reference>
<proteinExistence type="predicted"/>
<gene>
    <name evidence="1" type="ORF">V1478_013555</name>
</gene>
<dbReference type="Proteomes" id="UP001607302">
    <property type="component" value="Unassembled WGS sequence"/>
</dbReference>
<evidence type="ECO:0000313" key="2">
    <source>
        <dbReference type="Proteomes" id="UP001607302"/>
    </source>
</evidence>
<name>A0ABD2A5H3_VESSQ</name>
<comment type="caution">
    <text evidence="1">The sequence shown here is derived from an EMBL/GenBank/DDBJ whole genome shotgun (WGS) entry which is preliminary data.</text>
</comment>
<dbReference type="EMBL" id="JAUDFV010000154">
    <property type="protein sequence ID" value="KAL2715879.1"/>
    <property type="molecule type" value="Genomic_DNA"/>
</dbReference>
<organism evidence="1 2">
    <name type="scientific">Vespula squamosa</name>
    <name type="common">Southern yellow jacket</name>
    <name type="synonym">Wasp</name>
    <dbReference type="NCBI Taxonomy" id="30214"/>
    <lineage>
        <taxon>Eukaryota</taxon>
        <taxon>Metazoa</taxon>
        <taxon>Ecdysozoa</taxon>
        <taxon>Arthropoda</taxon>
        <taxon>Hexapoda</taxon>
        <taxon>Insecta</taxon>
        <taxon>Pterygota</taxon>
        <taxon>Neoptera</taxon>
        <taxon>Endopterygota</taxon>
        <taxon>Hymenoptera</taxon>
        <taxon>Apocrita</taxon>
        <taxon>Aculeata</taxon>
        <taxon>Vespoidea</taxon>
        <taxon>Vespidae</taxon>
        <taxon>Vespinae</taxon>
        <taxon>Vespula</taxon>
    </lineage>
</organism>
<sequence>MKHPNANVHIQCLSTSISYVLIVEQNYDYDSDHISLKLKQLFRSPLNRIKQKKARYQCYIKTTRYNVQLISSLASQQSILPSHLLSNGRQEVSLPH</sequence>
<accession>A0ABD2A5H3</accession>
<dbReference type="AlphaFoldDB" id="A0ABD2A5H3"/>
<protein>
    <submittedName>
        <fullName evidence="1">Uncharacterized protein</fullName>
    </submittedName>
</protein>